<feature type="region of interest" description="Disordered" evidence="1">
    <location>
        <begin position="129"/>
        <end position="163"/>
    </location>
</feature>
<accession>A0ABP1CZE1</accession>
<organism evidence="2 3">
    <name type="scientific">Somion occarium</name>
    <dbReference type="NCBI Taxonomy" id="3059160"/>
    <lineage>
        <taxon>Eukaryota</taxon>
        <taxon>Fungi</taxon>
        <taxon>Dikarya</taxon>
        <taxon>Basidiomycota</taxon>
        <taxon>Agaricomycotina</taxon>
        <taxon>Agaricomycetes</taxon>
        <taxon>Polyporales</taxon>
        <taxon>Cerrenaceae</taxon>
        <taxon>Somion</taxon>
    </lineage>
</organism>
<dbReference type="EMBL" id="OZ037945">
    <property type="protein sequence ID" value="CAL1700234.1"/>
    <property type="molecule type" value="Genomic_DNA"/>
</dbReference>
<sequence length="163" mass="18318">MPPKAQPKTYILLIKTHKLTLLVTSNATNNINSLKVEVVSGFNASALNPSSDGLIPMDVDTQDPEWEVPKIQSVNDFELCRAIKEKGRLTGRYEVLDGNASIKSTLVNWEYVFMRFRDQQGNLQPIKVSFPSLTEEDEEEEQAARNKGKRKAHPDELMAESDA</sequence>
<reference evidence="3" key="1">
    <citation type="submission" date="2024-04" db="EMBL/GenBank/DDBJ databases">
        <authorList>
            <person name="Shaw F."/>
            <person name="Minotto A."/>
        </authorList>
    </citation>
    <scope>NUCLEOTIDE SEQUENCE [LARGE SCALE GENOMIC DNA]</scope>
</reference>
<protein>
    <submittedName>
        <fullName evidence="2">Uncharacterized protein</fullName>
    </submittedName>
</protein>
<evidence type="ECO:0000313" key="2">
    <source>
        <dbReference type="EMBL" id="CAL1700234.1"/>
    </source>
</evidence>
<dbReference type="Proteomes" id="UP001497453">
    <property type="component" value="Chromosome 2"/>
</dbReference>
<evidence type="ECO:0000256" key="1">
    <source>
        <dbReference type="SAM" id="MobiDB-lite"/>
    </source>
</evidence>
<gene>
    <name evidence="2" type="ORF">GFSPODELE1_LOCUS3058</name>
</gene>
<proteinExistence type="predicted"/>
<name>A0ABP1CZE1_9APHY</name>
<evidence type="ECO:0000313" key="3">
    <source>
        <dbReference type="Proteomes" id="UP001497453"/>
    </source>
</evidence>
<keyword evidence="3" id="KW-1185">Reference proteome</keyword>